<protein>
    <submittedName>
        <fullName evidence="2">Uncharacterized protein</fullName>
    </submittedName>
</protein>
<name>A0A6N1NV71_9VIRU</name>
<sequence length="291" mass="33697">MASNLARIIIEQFIDIVQKASERCCIPWDKCALRIVSRQYIDTLVIEISHIDPCGEDPLANFIPVPLITIDFTDIKEKNLESSKWIGYLERKASELLNKIEARRGNIISNVCCPPKKPECVPVNNCNCTYREEYYLCPTKKGCNDKPYDDWGKPCKKSKVKCPSYEEPECPIKISTDKKSKVKCPSYEEPECPIKISTDKKSKCWQLKEKKYWELNEKKCVVVDDECPKKCEEKTWNIIEKKCKYSDKKPKCPKKCVSVNSSTDDDDTDTDWDSHSCTELKYKNKCSEKKN</sequence>
<dbReference type="GeneID" id="80518685"/>
<evidence type="ECO:0000256" key="1">
    <source>
        <dbReference type="SAM" id="MobiDB-lite"/>
    </source>
</evidence>
<reference evidence="2" key="1">
    <citation type="submission" date="2017-01" db="EMBL/GenBank/DDBJ databases">
        <authorList>
            <person name="Assis F.L."/>
            <person name="Abrahao J.S."/>
            <person name="Silva L."/>
            <person name="Khalil J.B."/>
            <person name="Rodrigues R."/>
            <person name="Silva L.S."/>
            <person name="Arantes T."/>
            <person name="Boratto P."/>
            <person name="Andrade M."/>
            <person name="Kroon E.G."/>
            <person name="Ribeiro B."/>
            <person name="Bergier I."/>
            <person name="Seligmann H."/>
            <person name="Ghigo E."/>
            <person name="Colson P."/>
            <person name="Levasseur A."/>
            <person name="Raoult D."/>
            <person name="Scola B.L."/>
        </authorList>
    </citation>
    <scope>NUCLEOTIDE SEQUENCE</scope>
    <source>
        <strain evidence="2">Soda lake</strain>
    </source>
</reference>
<reference evidence="2" key="2">
    <citation type="journal article" date="2018" name="Nat. Commun.">
        <title>Tailed giant Tupanvirus possesses the most complete translational apparatus of the known virosphere.</title>
        <authorList>
            <person name="Abrahao J."/>
            <person name="Silva L."/>
            <person name="Silva L.S."/>
            <person name="Khalil J.Y.B."/>
            <person name="Rodrigues R."/>
            <person name="Arantes T."/>
            <person name="Assis F."/>
            <person name="Boratto P."/>
            <person name="Andrade M."/>
            <person name="Kroon E.G."/>
            <person name="Ribeiro B."/>
            <person name="Bergier I."/>
            <person name="Seligmann H."/>
            <person name="Ghigo E."/>
            <person name="Colson P."/>
            <person name="Levasseur A."/>
            <person name="Kroemer G."/>
            <person name="Raoult D."/>
            <person name="La Scola B."/>
        </authorList>
    </citation>
    <scope>NUCLEOTIDE SEQUENCE [LARGE SCALE GENOMIC DNA]</scope>
    <source>
        <strain evidence="2">Soda lake</strain>
    </source>
</reference>
<proteinExistence type="predicted"/>
<dbReference type="RefSeq" id="YP_010781921.1">
    <property type="nucleotide sequence ID" value="NC_075039.1"/>
</dbReference>
<organism evidence="2">
    <name type="scientific">Tupanvirus soda lake</name>
    <dbReference type="NCBI Taxonomy" id="2126985"/>
    <lineage>
        <taxon>Viruses</taxon>
        <taxon>Varidnaviria</taxon>
        <taxon>Bamfordvirae</taxon>
        <taxon>Nucleocytoviricota</taxon>
        <taxon>Megaviricetes</taxon>
        <taxon>Imitervirales</taxon>
        <taxon>Mimiviridae</taxon>
        <taxon>Megamimivirinae</taxon>
        <taxon>Tupanvirus</taxon>
        <taxon>Tupanvirus salinum</taxon>
    </lineage>
</organism>
<dbReference type="KEGG" id="vg:80518685"/>
<dbReference type="EMBL" id="KY523104">
    <property type="protein sequence ID" value="QKU35263.1"/>
    <property type="molecule type" value="Genomic_DNA"/>
</dbReference>
<feature type="region of interest" description="Disordered" evidence="1">
    <location>
        <begin position="247"/>
        <end position="274"/>
    </location>
</feature>
<accession>A0A6N1NV71</accession>
<evidence type="ECO:0000313" key="2">
    <source>
        <dbReference type="EMBL" id="QKU35263.1"/>
    </source>
</evidence>